<proteinExistence type="predicted"/>
<comment type="caution">
    <text evidence="1">The sequence shown here is derived from an EMBL/GenBank/DDBJ whole genome shotgun (WGS) entry which is preliminary data.</text>
</comment>
<sequence>MEKVDYPKCYQCPCQVGLTDINGTYICHRCMKELKKYRNMANAIFRRVRKVNR</sequence>
<dbReference type="AlphaFoldDB" id="A0A7X9SQP8"/>
<evidence type="ECO:0000313" key="1">
    <source>
        <dbReference type="EMBL" id="NMF06293.1"/>
    </source>
</evidence>
<reference evidence="1 2" key="1">
    <citation type="submission" date="2020-04" db="EMBL/GenBank/DDBJ databases">
        <authorList>
            <person name="Hitch T.C.A."/>
            <person name="Wylensek D."/>
            <person name="Clavel T."/>
        </authorList>
    </citation>
    <scope>NUCLEOTIDE SEQUENCE [LARGE SCALE GENOMIC DNA]</scope>
    <source>
        <strain evidence="1 2">WB01_NA02</strain>
    </source>
</reference>
<accession>A0A7X9SQP8</accession>
<protein>
    <recommendedName>
        <fullName evidence="3">Inhibitor of sigma-G Gin</fullName>
    </recommendedName>
</protein>
<evidence type="ECO:0008006" key="3">
    <source>
        <dbReference type="Google" id="ProtNLM"/>
    </source>
</evidence>
<gene>
    <name evidence="1" type="ORF">HF849_16365</name>
</gene>
<evidence type="ECO:0000313" key="2">
    <source>
        <dbReference type="Proteomes" id="UP000587880"/>
    </source>
</evidence>
<dbReference type="Proteomes" id="UP000587880">
    <property type="component" value="Unassembled WGS sequence"/>
</dbReference>
<dbReference type="RefSeq" id="WP_168982505.1">
    <property type="nucleotide sequence ID" value="NZ_JABAGD010000031.1"/>
</dbReference>
<dbReference type="EMBL" id="JABAGD010000031">
    <property type="protein sequence ID" value="NMF06293.1"/>
    <property type="molecule type" value="Genomic_DNA"/>
</dbReference>
<name>A0A7X9SQP8_CLOBE</name>
<organism evidence="1 2">
    <name type="scientific">Clostridium beijerinckii</name>
    <name type="common">Clostridium MP</name>
    <dbReference type="NCBI Taxonomy" id="1520"/>
    <lineage>
        <taxon>Bacteria</taxon>
        <taxon>Bacillati</taxon>
        <taxon>Bacillota</taxon>
        <taxon>Clostridia</taxon>
        <taxon>Eubacteriales</taxon>
        <taxon>Clostridiaceae</taxon>
        <taxon>Clostridium</taxon>
    </lineage>
</organism>